<dbReference type="Gene3D" id="3.40.50.150">
    <property type="entry name" value="Vaccinia Virus protein VP39"/>
    <property type="match status" value="1"/>
</dbReference>
<dbReference type="Pfam" id="PF01135">
    <property type="entry name" value="PCMT"/>
    <property type="match status" value="1"/>
</dbReference>
<keyword evidence="2" id="KW-1185">Reference proteome</keyword>
<dbReference type="EMBL" id="AAGW02026056">
    <property type="status" value="NOT_ANNOTATED_CDS"/>
    <property type="molecule type" value="Genomic_DNA"/>
</dbReference>
<reference evidence="1 2" key="1">
    <citation type="journal article" date="2011" name="Nature">
        <title>A high-resolution map of human evolutionary constraint using 29 mammals.</title>
        <authorList>
            <person name="Lindblad-Toh K."/>
            <person name="Garber M."/>
            <person name="Zuk O."/>
            <person name="Lin M.F."/>
            <person name="Parker B.J."/>
            <person name="Washietl S."/>
            <person name="Kheradpour P."/>
            <person name="Ernst J."/>
            <person name="Jordan G."/>
            <person name="Mauceli E."/>
            <person name="Ward L.D."/>
            <person name="Lowe C.B."/>
            <person name="Holloway A.K."/>
            <person name="Clamp M."/>
            <person name="Gnerre S."/>
            <person name="Alfoldi J."/>
            <person name="Beal K."/>
            <person name="Chang J."/>
            <person name="Clawson H."/>
            <person name="Cuff J."/>
            <person name="Di Palma F."/>
            <person name="Fitzgerald S."/>
            <person name="Flicek P."/>
            <person name="Guttman M."/>
            <person name="Hubisz M.J."/>
            <person name="Jaffe D.B."/>
            <person name="Jungreis I."/>
            <person name="Kent W.J."/>
            <person name="Kostka D."/>
            <person name="Lara M."/>
            <person name="Martins A.L."/>
            <person name="Massingham T."/>
            <person name="Moltke I."/>
            <person name="Raney B.J."/>
            <person name="Rasmussen M.D."/>
            <person name="Robinson J."/>
            <person name="Stark A."/>
            <person name="Vilella A.J."/>
            <person name="Wen J."/>
            <person name="Xie X."/>
            <person name="Zody M.C."/>
            <person name="Baldwin J."/>
            <person name="Bloom T."/>
            <person name="Chin C.W."/>
            <person name="Heiman D."/>
            <person name="Nicol R."/>
            <person name="Nusbaum C."/>
            <person name="Young S."/>
            <person name="Wilkinson J."/>
            <person name="Worley K.C."/>
            <person name="Kovar C.L."/>
            <person name="Muzny D.M."/>
            <person name="Gibbs R.A."/>
            <person name="Cree A."/>
            <person name="Dihn H.H."/>
            <person name="Fowler G."/>
            <person name="Jhangiani S."/>
            <person name="Joshi V."/>
            <person name="Lee S."/>
            <person name="Lewis L.R."/>
            <person name="Nazareth L.V."/>
            <person name="Okwuonu G."/>
            <person name="Santibanez J."/>
            <person name="Warren W.C."/>
            <person name="Mardis E.R."/>
            <person name="Weinstock G.M."/>
            <person name="Wilson R.K."/>
            <person name="Delehaunty K."/>
            <person name="Dooling D."/>
            <person name="Fronik C."/>
            <person name="Fulton L."/>
            <person name="Fulton B."/>
            <person name="Graves T."/>
            <person name="Minx P."/>
            <person name="Sodergren E."/>
            <person name="Birney E."/>
            <person name="Margulies E.H."/>
            <person name="Herrero J."/>
            <person name="Green E.D."/>
            <person name="Haussler D."/>
            <person name="Siepel A."/>
            <person name="Goldman N."/>
            <person name="Pollard K.S."/>
            <person name="Pedersen J.S."/>
            <person name="Lander E.S."/>
            <person name="Kellis M."/>
        </authorList>
    </citation>
    <scope>NUCLEOTIDE SEQUENCE [LARGE SCALE GENOMIC DNA]</scope>
    <source>
        <strain evidence="1 2">Thorbecke inbred</strain>
    </source>
</reference>
<reference evidence="1" key="2">
    <citation type="submission" date="2025-08" db="UniProtKB">
        <authorList>
            <consortium name="Ensembl"/>
        </authorList>
    </citation>
    <scope>IDENTIFICATION</scope>
    <source>
        <strain evidence="1">Thorbecke</strain>
    </source>
</reference>
<accession>A0A5F9C6S2</accession>
<protein>
    <submittedName>
        <fullName evidence="1">Uncharacterized protein</fullName>
    </submittedName>
</protein>
<proteinExistence type="predicted"/>
<reference evidence="1" key="3">
    <citation type="submission" date="2025-09" db="UniProtKB">
        <authorList>
            <consortium name="Ensembl"/>
        </authorList>
    </citation>
    <scope>IDENTIFICATION</scope>
    <source>
        <strain evidence="1">Thorbecke</strain>
    </source>
</reference>
<dbReference type="InParanoid" id="A0A5F9C6S2"/>
<evidence type="ECO:0000313" key="1">
    <source>
        <dbReference type="Ensembl" id="ENSOCUP00000029542.1"/>
    </source>
</evidence>
<dbReference type="InterPro" id="IPR029063">
    <property type="entry name" value="SAM-dependent_MTases_sf"/>
</dbReference>
<dbReference type="SMR" id="A0A5F9C6S2"/>
<evidence type="ECO:0000313" key="2">
    <source>
        <dbReference type="Proteomes" id="UP000001811"/>
    </source>
</evidence>
<dbReference type="Bgee" id="ENSOCUG00000039393">
    <property type="expression patterns" value="Expressed in structure with developmental contribution from neural crest and 1 other cell type or tissue"/>
</dbReference>
<dbReference type="AlphaFoldDB" id="A0A5F9C6S2"/>
<dbReference type="STRING" id="9986.ENSOCUP00000029542"/>
<organism evidence="1 2">
    <name type="scientific">Oryctolagus cuniculus</name>
    <name type="common">Rabbit</name>
    <dbReference type="NCBI Taxonomy" id="9986"/>
    <lineage>
        <taxon>Eukaryota</taxon>
        <taxon>Metazoa</taxon>
        <taxon>Chordata</taxon>
        <taxon>Craniata</taxon>
        <taxon>Vertebrata</taxon>
        <taxon>Euteleostomi</taxon>
        <taxon>Mammalia</taxon>
        <taxon>Eutheria</taxon>
        <taxon>Euarchontoglires</taxon>
        <taxon>Glires</taxon>
        <taxon>Lagomorpha</taxon>
        <taxon>Leporidae</taxon>
        <taxon>Oryctolagus</taxon>
    </lineage>
</organism>
<dbReference type="Ensembl" id="ENSOCUT00000053266.1">
    <property type="protein sequence ID" value="ENSOCUP00000029542.1"/>
    <property type="gene ID" value="ENSOCUG00000039393.1"/>
</dbReference>
<sequence>TDIPYGTEGAHCLTIWTAIGAALLLASENVIIKTDKVFEVMLATDRSHYTKCYAYMDSAQSIGFQELISLKS</sequence>
<dbReference type="Proteomes" id="UP000001811">
    <property type="component" value="Chromosome 16"/>
</dbReference>
<name>A0A5F9C6S2_RABIT</name>